<proteinExistence type="predicted"/>
<sequence length="119" mass="13349">MPIEVKYCCPNDHLDWDEFEKNPPQDLLNAYGWFYVTIGEVGSDAGNDFQVCVATPRAVGRLKASGMLPGILVDSFDTTSIRQAIDAKVCSAGEGNWRQALDRLRTFMHWEYEGMDGID</sequence>
<comment type="caution">
    <text evidence="1">The sequence shown here is derived from an EMBL/GenBank/DDBJ whole genome shotgun (WGS) entry which is preliminary data.</text>
</comment>
<dbReference type="EMBL" id="PUIB01000002">
    <property type="protein sequence ID" value="PQO42811.1"/>
    <property type="molecule type" value="Genomic_DNA"/>
</dbReference>
<evidence type="ECO:0000313" key="1">
    <source>
        <dbReference type="EMBL" id="PQO42811.1"/>
    </source>
</evidence>
<evidence type="ECO:0000313" key="2">
    <source>
        <dbReference type="Proteomes" id="UP000239388"/>
    </source>
</evidence>
<protein>
    <submittedName>
        <fullName evidence="1">Uncharacterized protein</fullName>
    </submittedName>
</protein>
<dbReference type="OrthoDB" id="286792at2"/>
<reference evidence="1 2" key="1">
    <citation type="submission" date="2018-02" db="EMBL/GenBank/DDBJ databases">
        <title>Comparative genomes isolates from brazilian mangrove.</title>
        <authorList>
            <person name="Araujo J.E."/>
            <person name="Taketani R.G."/>
            <person name="Silva M.C.P."/>
            <person name="Loureco M.V."/>
            <person name="Andreote F.D."/>
        </authorList>
    </citation>
    <scope>NUCLEOTIDE SEQUENCE [LARGE SCALE GENOMIC DNA]</scope>
    <source>
        <strain evidence="1 2">NAP PRIS-MGV</strain>
    </source>
</reference>
<organism evidence="1 2">
    <name type="scientific">Blastopirellula marina</name>
    <dbReference type="NCBI Taxonomy" id="124"/>
    <lineage>
        <taxon>Bacteria</taxon>
        <taxon>Pseudomonadati</taxon>
        <taxon>Planctomycetota</taxon>
        <taxon>Planctomycetia</taxon>
        <taxon>Pirellulales</taxon>
        <taxon>Pirellulaceae</taxon>
        <taxon>Blastopirellula</taxon>
    </lineage>
</organism>
<dbReference type="Proteomes" id="UP000239388">
    <property type="component" value="Unassembled WGS sequence"/>
</dbReference>
<gene>
    <name evidence="1" type="ORF">C5Y98_01255</name>
</gene>
<dbReference type="InterPro" id="IPR028964">
    <property type="entry name" value="Imm8"/>
</dbReference>
<dbReference type="Pfam" id="PF15586">
    <property type="entry name" value="Imm8"/>
    <property type="match status" value="1"/>
</dbReference>
<accession>A0A2S8GEX5</accession>
<name>A0A2S8GEX5_9BACT</name>
<dbReference type="AlphaFoldDB" id="A0A2S8GEX5"/>
<dbReference type="RefSeq" id="WP_105350819.1">
    <property type="nucleotide sequence ID" value="NZ_PUIB01000002.1"/>
</dbReference>